<dbReference type="SUPFAM" id="SSF75304">
    <property type="entry name" value="Amidase signature (AS) enzymes"/>
    <property type="match status" value="1"/>
</dbReference>
<evidence type="ECO:0000259" key="1">
    <source>
        <dbReference type="Pfam" id="PF01425"/>
    </source>
</evidence>
<dbReference type="PANTHER" id="PTHR42678:SF34">
    <property type="entry name" value="OS04G0183300 PROTEIN"/>
    <property type="match status" value="1"/>
</dbReference>
<gene>
    <name evidence="2" type="ORF">JOC58_002397</name>
</gene>
<comment type="caution">
    <text evidence="2">The sequence shown here is derived from an EMBL/GenBank/DDBJ whole genome shotgun (WGS) entry which is preliminary data.</text>
</comment>
<dbReference type="PANTHER" id="PTHR42678">
    <property type="entry name" value="AMIDASE"/>
    <property type="match status" value="1"/>
</dbReference>
<dbReference type="NCBIfam" id="NF006006">
    <property type="entry name" value="PRK08137.1"/>
    <property type="match status" value="1"/>
</dbReference>
<evidence type="ECO:0000313" key="3">
    <source>
        <dbReference type="Proteomes" id="UP001185028"/>
    </source>
</evidence>
<keyword evidence="2" id="KW-0378">Hydrolase</keyword>
<dbReference type="Proteomes" id="UP001185028">
    <property type="component" value="Unassembled WGS sequence"/>
</dbReference>
<evidence type="ECO:0000313" key="2">
    <source>
        <dbReference type="EMBL" id="MDR6244504.1"/>
    </source>
</evidence>
<name>A0ABU1IZB1_9BACL</name>
<dbReference type="InterPro" id="IPR036928">
    <property type="entry name" value="AS_sf"/>
</dbReference>
<proteinExistence type="predicted"/>
<keyword evidence="3" id="KW-1185">Reference proteome</keyword>
<reference evidence="2 3" key="1">
    <citation type="submission" date="2023-07" db="EMBL/GenBank/DDBJ databases">
        <title>Genomic Encyclopedia of Type Strains, Phase IV (KMG-IV): sequencing the most valuable type-strain genomes for metagenomic binning, comparative biology and taxonomic classification.</title>
        <authorList>
            <person name="Goeker M."/>
        </authorList>
    </citation>
    <scope>NUCLEOTIDE SEQUENCE [LARGE SCALE GENOMIC DNA]</scope>
    <source>
        <strain evidence="2 3">DSM 22170</strain>
    </source>
</reference>
<dbReference type="NCBIfam" id="NF005300">
    <property type="entry name" value="PRK06828.1"/>
    <property type="match status" value="1"/>
</dbReference>
<sequence length="477" mass="51205">MTFTLQEATISRLQQWMEDGTESAVSLTVQYMQRIADVNQAGPCLRAVIELNPDAIYIAEKLDQERAAGQLRGPLHGIPVLIKDNINTADHMHTSAGSLALADSYAPQDAHLVQRLRQAGAVILGKTNLTEMANFMASHMKNGYSARGGQTLNPYGPGQLDVGGSSSGSGAAVAANLCAVAVGTETSGSILNPSAYNSLVGIKPTVGLISRTGIIPITYTQDTAGPMARTVQDAAILLGALVGTDEQDAATLALPAELPDYTAYLSKDGLRGARIGINRALLDEYNEEELAIMEASIEAMRHAGAIIVEGANLPHTAGNNFNVLLYEFKSALNRYLSTLGPHAKVRTLKDIIDFNHLHHRDALRYGQDTLLRAEYETSGTLTEPEYMNARLQLGIQAQAEGIDRVLQTHQLDAIFSPGFTDTPATVGYPAIMVPAGYLRNGMPFGISFMGTAYSEPQLLRIAYAFEQVVPARRSPIL</sequence>
<dbReference type="RefSeq" id="WP_188773898.1">
    <property type="nucleotide sequence ID" value="NZ_BMMB01000001.1"/>
</dbReference>
<feature type="domain" description="Amidase" evidence="1">
    <location>
        <begin position="27"/>
        <end position="459"/>
    </location>
</feature>
<accession>A0ABU1IZB1</accession>
<dbReference type="EC" id="3.5.1.4" evidence="2"/>
<dbReference type="Pfam" id="PF01425">
    <property type="entry name" value="Amidase"/>
    <property type="match status" value="1"/>
</dbReference>
<dbReference type="Gene3D" id="3.90.1300.10">
    <property type="entry name" value="Amidase signature (AS) domain"/>
    <property type="match status" value="1"/>
</dbReference>
<protein>
    <submittedName>
        <fullName evidence="2">Amidase</fullName>
        <ecNumber evidence="2">3.5.1.4</ecNumber>
    </submittedName>
</protein>
<dbReference type="InterPro" id="IPR023631">
    <property type="entry name" value="Amidase_dom"/>
</dbReference>
<organism evidence="2 3">
    <name type="scientific">Paenibacillus hunanensis</name>
    <dbReference type="NCBI Taxonomy" id="539262"/>
    <lineage>
        <taxon>Bacteria</taxon>
        <taxon>Bacillati</taxon>
        <taxon>Bacillota</taxon>
        <taxon>Bacilli</taxon>
        <taxon>Bacillales</taxon>
        <taxon>Paenibacillaceae</taxon>
        <taxon>Paenibacillus</taxon>
    </lineage>
</organism>
<dbReference type="GO" id="GO:0004040">
    <property type="term" value="F:amidase activity"/>
    <property type="evidence" value="ECO:0007669"/>
    <property type="project" value="UniProtKB-EC"/>
</dbReference>
<dbReference type="EMBL" id="JAVDQH010000008">
    <property type="protein sequence ID" value="MDR6244504.1"/>
    <property type="molecule type" value="Genomic_DNA"/>
</dbReference>